<name>A0A7C3UAZ6_9EURY</name>
<dbReference type="CDD" id="cd02440">
    <property type="entry name" value="AdoMet_MTases"/>
    <property type="match status" value="1"/>
</dbReference>
<keyword evidence="2" id="KW-0808">Transferase</keyword>
<protein>
    <submittedName>
        <fullName evidence="2">Class I SAM-dependent methyltransferase</fullName>
    </submittedName>
</protein>
<dbReference type="Pfam" id="PF08241">
    <property type="entry name" value="Methyltransf_11"/>
    <property type="match status" value="1"/>
</dbReference>
<dbReference type="EMBL" id="DTPI01000005">
    <property type="protein sequence ID" value="HGE65629.1"/>
    <property type="molecule type" value="Genomic_DNA"/>
</dbReference>
<dbReference type="Gene3D" id="3.40.50.150">
    <property type="entry name" value="Vaccinia Virus protein VP39"/>
    <property type="match status" value="1"/>
</dbReference>
<feature type="domain" description="Methyltransferase type 11" evidence="1">
    <location>
        <begin position="86"/>
        <end position="181"/>
    </location>
</feature>
<dbReference type="AlphaFoldDB" id="A0A7C3UAZ6"/>
<dbReference type="SUPFAM" id="SSF53335">
    <property type="entry name" value="S-adenosyl-L-methionine-dependent methyltransferases"/>
    <property type="match status" value="1"/>
</dbReference>
<dbReference type="PANTHER" id="PTHR43861:SF1">
    <property type="entry name" value="TRANS-ACONITATE 2-METHYLTRANSFERASE"/>
    <property type="match status" value="1"/>
</dbReference>
<evidence type="ECO:0000259" key="1">
    <source>
        <dbReference type="Pfam" id="PF08241"/>
    </source>
</evidence>
<dbReference type="GO" id="GO:0032259">
    <property type="term" value="P:methylation"/>
    <property type="evidence" value="ECO:0007669"/>
    <property type="project" value="UniProtKB-KW"/>
</dbReference>
<gene>
    <name evidence="2" type="ORF">ENX77_00590</name>
</gene>
<accession>A0A7C3UAZ6</accession>
<dbReference type="InterPro" id="IPR029063">
    <property type="entry name" value="SAM-dependent_MTases_sf"/>
</dbReference>
<evidence type="ECO:0000313" key="2">
    <source>
        <dbReference type="EMBL" id="HGE65629.1"/>
    </source>
</evidence>
<keyword evidence="2" id="KW-0489">Methyltransferase</keyword>
<dbReference type="PANTHER" id="PTHR43861">
    <property type="entry name" value="TRANS-ACONITATE 2-METHYLTRANSFERASE-RELATED"/>
    <property type="match status" value="1"/>
</dbReference>
<dbReference type="InterPro" id="IPR013216">
    <property type="entry name" value="Methyltransf_11"/>
</dbReference>
<organism evidence="2">
    <name type="scientific">Geoglobus ahangari</name>
    <dbReference type="NCBI Taxonomy" id="113653"/>
    <lineage>
        <taxon>Archaea</taxon>
        <taxon>Methanobacteriati</taxon>
        <taxon>Methanobacteriota</taxon>
        <taxon>Archaeoglobi</taxon>
        <taxon>Archaeoglobales</taxon>
        <taxon>Archaeoglobaceae</taxon>
        <taxon>Geoglobus</taxon>
    </lineage>
</organism>
<sequence>MGVIVLVIYKLYYKLLQKMKEIRIFRHIYARLFGNYGRTWDLYALSKNSAIKAILTSAENEEMFDRKGKEDAEKLMKFIEPDSIVLDLGCGIGRIEKFLAPFCKEIHGVDVSGRMIKLAKKRVKEGNVFFHKTNGRDLSIFSDNKFDFVFSLLVLQHLAKEDAFYYLLEIHRVLKPGGKAYLQFPNILHEDNLREFIDYAKKYRVRSVAKMRYYTKDEVEKFLEAAGFEILSMEVDRDIFVLVRKLRG</sequence>
<proteinExistence type="predicted"/>
<reference evidence="2" key="1">
    <citation type="journal article" date="2020" name="mSystems">
        <title>Genome- and Community-Level Interaction Insights into Carbon Utilization and Element Cycling Functions of Hydrothermarchaeota in Hydrothermal Sediment.</title>
        <authorList>
            <person name="Zhou Z."/>
            <person name="Liu Y."/>
            <person name="Xu W."/>
            <person name="Pan J."/>
            <person name="Luo Z.H."/>
            <person name="Li M."/>
        </authorList>
    </citation>
    <scope>NUCLEOTIDE SEQUENCE [LARGE SCALE GENOMIC DNA]</scope>
    <source>
        <strain evidence="2">SpSt-97</strain>
    </source>
</reference>
<dbReference type="GO" id="GO:0008757">
    <property type="term" value="F:S-adenosylmethionine-dependent methyltransferase activity"/>
    <property type="evidence" value="ECO:0007669"/>
    <property type="project" value="InterPro"/>
</dbReference>
<comment type="caution">
    <text evidence="2">The sequence shown here is derived from an EMBL/GenBank/DDBJ whole genome shotgun (WGS) entry which is preliminary data.</text>
</comment>